<evidence type="ECO:0000313" key="5">
    <source>
        <dbReference type="EMBL" id="MFB9213537.1"/>
    </source>
</evidence>
<dbReference type="InterPro" id="IPR004843">
    <property type="entry name" value="Calcineurin-like_PHP"/>
</dbReference>
<sequence>MKNNPNLLAFLLLVFLAFSSPLDYCIAQEGLNNEGKLEIPEDALNFIVFGDWGRFGDDHQKEVSNQMAKTAKANDVRFFIVTGDNFYPKGVASIHDPHWKYSLEDIYTDFALQREWFVVLGNHDYMGDPDAQIAYSDISRRWVMPSRYYSKEFNLSDGSGKSIKFAMIDTNPLIPEFYSNLEYGPNVRGQDTTAQKAWLAKELAEDQEKVEWKIVVGHHPMYTGSDKRQEGYDTRRIRRCLDEMLVENEVDVYLAGHDHSLQHLIPHQGVHHFISGSASEKTQAGMVPISEFSASAYGFMLLSVNQEKILVHVLDENGQVLYKTEITK</sequence>
<feature type="chain" id="PRO_5045729698" evidence="3">
    <location>
        <begin position="20"/>
        <end position="328"/>
    </location>
</feature>
<evidence type="ECO:0000259" key="4">
    <source>
        <dbReference type="Pfam" id="PF00149"/>
    </source>
</evidence>
<keyword evidence="1 3" id="KW-0732">Signal</keyword>
<dbReference type="Gene3D" id="3.60.21.10">
    <property type="match status" value="1"/>
</dbReference>
<dbReference type="RefSeq" id="WP_290248918.1">
    <property type="nucleotide sequence ID" value="NZ_JAUFQT010000002.1"/>
</dbReference>
<keyword evidence="6" id="KW-1185">Reference proteome</keyword>
<dbReference type="Proteomes" id="UP001589654">
    <property type="component" value="Unassembled WGS sequence"/>
</dbReference>
<comment type="caution">
    <text evidence="5">The sequence shown here is derived from an EMBL/GenBank/DDBJ whole genome shotgun (WGS) entry which is preliminary data.</text>
</comment>
<organism evidence="5 6">
    <name type="scientific">Echinicola jeungdonensis</name>
    <dbReference type="NCBI Taxonomy" id="709343"/>
    <lineage>
        <taxon>Bacteria</taxon>
        <taxon>Pseudomonadati</taxon>
        <taxon>Bacteroidota</taxon>
        <taxon>Cytophagia</taxon>
        <taxon>Cytophagales</taxon>
        <taxon>Cyclobacteriaceae</taxon>
        <taxon>Echinicola</taxon>
    </lineage>
</organism>
<gene>
    <name evidence="5" type="ORF">ACFFUR_17095</name>
</gene>
<keyword evidence="2" id="KW-0378">Hydrolase</keyword>
<name>A0ABV5J9M1_9BACT</name>
<evidence type="ECO:0000256" key="1">
    <source>
        <dbReference type="ARBA" id="ARBA00022729"/>
    </source>
</evidence>
<dbReference type="InterPro" id="IPR029052">
    <property type="entry name" value="Metallo-depent_PP-like"/>
</dbReference>
<accession>A0ABV5J9M1</accession>
<evidence type="ECO:0000256" key="3">
    <source>
        <dbReference type="SAM" id="SignalP"/>
    </source>
</evidence>
<dbReference type="PANTHER" id="PTHR10161">
    <property type="entry name" value="TARTRATE-RESISTANT ACID PHOSPHATASE TYPE 5"/>
    <property type="match status" value="1"/>
</dbReference>
<dbReference type="InterPro" id="IPR051558">
    <property type="entry name" value="Metallophosphoesterase_PAP"/>
</dbReference>
<evidence type="ECO:0000256" key="2">
    <source>
        <dbReference type="ARBA" id="ARBA00022801"/>
    </source>
</evidence>
<reference evidence="5 6" key="1">
    <citation type="submission" date="2024-09" db="EMBL/GenBank/DDBJ databases">
        <authorList>
            <person name="Sun Q."/>
            <person name="Mori K."/>
        </authorList>
    </citation>
    <scope>NUCLEOTIDE SEQUENCE [LARGE SCALE GENOMIC DNA]</scope>
    <source>
        <strain evidence="5 6">CECT 7682</strain>
    </source>
</reference>
<feature type="signal peptide" evidence="3">
    <location>
        <begin position="1"/>
        <end position="19"/>
    </location>
</feature>
<evidence type="ECO:0000313" key="6">
    <source>
        <dbReference type="Proteomes" id="UP001589654"/>
    </source>
</evidence>
<proteinExistence type="predicted"/>
<dbReference type="PANTHER" id="PTHR10161:SF14">
    <property type="entry name" value="TARTRATE-RESISTANT ACID PHOSPHATASE TYPE 5"/>
    <property type="match status" value="1"/>
</dbReference>
<dbReference type="EMBL" id="JBHMEW010000068">
    <property type="protein sequence ID" value="MFB9213537.1"/>
    <property type="molecule type" value="Genomic_DNA"/>
</dbReference>
<dbReference type="Pfam" id="PF00149">
    <property type="entry name" value="Metallophos"/>
    <property type="match status" value="1"/>
</dbReference>
<protein>
    <submittedName>
        <fullName evidence="5">Metallophosphoesterase</fullName>
    </submittedName>
</protein>
<feature type="domain" description="Calcineurin-like phosphoesterase" evidence="4">
    <location>
        <begin position="45"/>
        <end position="260"/>
    </location>
</feature>
<dbReference type="SUPFAM" id="SSF56300">
    <property type="entry name" value="Metallo-dependent phosphatases"/>
    <property type="match status" value="1"/>
</dbReference>